<dbReference type="EMBL" id="MHNL01000007">
    <property type="protein sequence ID" value="OGZ45305.1"/>
    <property type="molecule type" value="Genomic_DNA"/>
</dbReference>
<evidence type="ECO:0000256" key="3">
    <source>
        <dbReference type="ARBA" id="ARBA00022552"/>
    </source>
</evidence>
<comment type="function">
    <text evidence="9">Digests double-stranded RNA. Involved in the processing of primary rRNA transcript to yield the immediate precursors to the large and small rRNAs (23S and 16S). Processes some mRNAs, and tRNAs when they are encoded in the rRNA operon. Processes pre-crRNA and tracrRNA of type II CRISPR loci if present in the organism.</text>
</comment>
<keyword evidence="9" id="KW-0963">Cytoplasm</keyword>
<dbReference type="Proteomes" id="UP000177785">
    <property type="component" value="Unassembled WGS sequence"/>
</dbReference>
<protein>
    <recommendedName>
        <fullName evidence="9">Ribonuclease 3</fullName>
        <ecNumber evidence="9">3.1.26.3</ecNumber>
    </recommendedName>
    <alternativeName>
        <fullName evidence="9">Ribonuclease III</fullName>
        <shortName evidence="9">RNase III</shortName>
    </alternativeName>
</protein>
<keyword evidence="3 9" id="KW-0698">rRNA processing</keyword>
<evidence type="ECO:0000256" key="6">
    <source>
        <dbReference type="ARBA" id="ARBA00022759"/>
    </source>
</evidence>
<dbReference type="InterPro" id="IPR011907">
    <property type="entry name" value="RNase_III"/>
</dbReference>
<dbReference type="Pfam" id="PF14622">
    <property type="entry name" value="Ribonucleas_3_3"/>
    <property type="match status" value="1"/>
</dbReference>
<dbReference type="InterPro" id="IPR036389">
    <property type="entry name" value="RNase_III_sf"/>
</dbReference>
<dbReference type="PROSITE" id="PS00517">
    <property type="entry name" value="RNASE_3_1"/>
    <property type="match status" value="1"/>
</dbReference>
<keyword evidence="9" id="KW-0479">Metal-binding</keyword>
<dbReference type="CDD" id="cd10845">
    <property type="entry name" value="DSRM_RNAse_III_family"/>
    <property type="match status" value="1"/>
</dbReference>
<dbReference type="SUPFAM" id="SSF54768">
    <property type="entry name" value="dsRNA-binding domain-like"/>
    <property type="match status" value="1"/>
</dbReference>
<keyword evidence="8 9" id="KW-0694">RNA-binding</keyword>
<evidence type="ECO:0000256" key="1">
    <source>
        <dbReference type="ARBA" id="ARBA00000109"/>
    </source>
</evidence>
<keyword evidence="7 9" id="KW-0378">Hydrolase</keyword>
<comment type="subcellular location">
    <subcellularLocation>
        <location evidence="9">Cytoplasm</location>
    </subcellularLocation>
</comment>
<dbReference type="GO" id="GO:0006397">
    <property type="term" value="P:mRNA processing"/>
    <property type="evidence" value="ECO:0007669"/>
    <property type="project" value="UniProtKB-UniRule"/>
</dbReference>
<name>A0A1G2G4W8_9BACT</name>
<feature type="compositionally biased region" description="Polar residues" evidence="10">
    <location>
        <begin position="209"/>
        <end position="219"/>
    </location>
</feature>
<dbReference type="EC" id="3.1.26.3" evidence="9"/>
<keyword evidence="9" id="KW-0819">tRNA processing</keyword>
<evidence type="ECO:0000256" key="7">
    <source>
        <dbReference type="ARBA" id="ARBA00022801"/>
    </source>
</evidence>
<dbReference type="Gene3D" id="3.30.160.20">
    <property type="match status" value="1"/>
</dbReference>
<dbReference type="SUPFAM" id="SSF69065">
    <property type="entry name" value="RNase III domain-like"/>
    <property type="match status" value="1"/>
</dbReference>
<dbReference type="SMART" id="SM00358">
    <property type="entry name" value="DSRM"/>
    <property type="match status" value="1"/>
</dbReference>
<feature type="domain" description="RNase III" evidence="12">
    <location>
        <begin position="4"/>
        <end position="132"/>
    </location>
</feature>
<comment type="catalytic activity">
    <reaction evidence="1 9">
        <text>Endonucleolytic cleavage to 5'-phosphomonoester.</text>
        <dbReference type="EC" id="3.1.26.3"/>
    </reaction>
</comment>
<dbReference type="GO" id="GO:0008033">
    <property type="term" value="P:tRNA processing"/>
    <property type="evidence" value="ECO:0007669"/>
    <property type="project" value="UniProtKB-KW"/>
</dbReference>
<comment type="subunit">
    <text evidence="9">Homodimer.</text>
</comment>
<gene>
    <name evidence="9" type="primary">rnc</name>
    <name evidence="13" type="ORF">A2756_01080</name>
</gene>
<evidence type="ECO:0000256" key="4">
    <source>
        <dbReference type="ARBA" id="ARBA00022664"/>
    </source>
</evidence>
<keyword evidence="4 9" id="KW-0507">mRNA processing</keyword>
<organism evidence="13 14">
    <name type="scientific">Candidatus Ryanbacteria bacterium RIFCSPHIGHO2_01_FULL_48_27</name>
    <dbReference type="NCBI Taxonomy" id="1802115"/>
    <lineage>
        <taxon>Bacteria</taxon>
        <taxon>Candidatus Ryaniibacteriota</taxon>
    </lineage>
</organism>
<evidence type="ECO:0000256" key="8">
    <source>
        <dbReference type="ARBA" id="ARBA00022884"/>
    </source>
</evidence>
<comment type="cofactor">
    <cofactor evidence="9">
        <name>Mg(2+)</name>
        <dbReference type="ChEBI" id="CHEBI:18420"/>
    </cofactor>
</comment>
<feature type="active site" evidence="9">
    <location>
        <position position="121"/>
    </location>
</feature>
<dbReference type="CDD" id="cd00593">
    <property type="entry name" value="RIBOc"/>
    <property type="match status" value="1"/>
</dbReference>
<dbReference type="Gene3D" id="1.10.1520.10">
    <property type="entry name" value="Ribonuclease III domain"/>
    <property type="match status" value="1"/>
</dbReference>
<evidence type="ECO:0000256" key="9">
    <source>
        <dbReference type="HAMAP-Rule" id="MF_00104"/>
    </source>
</evidence>
<dbReference type="HAMAP" id="MF_00104">
    <property type="entry name" value="RNase_III"/>
    <property type="match status" value="1"/>
</dbReference>
<proteinExistence type="inferred from homology"/>
<dbReference type="InterPro" id="IPR000999">
    <property type="entry name" value="RNase_III_dom"/>
</dbReference>
<dbReference type="GO" id="GO:0005737">
    <property type="term" value="C:cytoplasm"/>
    <property type="evidence" value="ECO:0007669"/>
    <property type="project" value="UniProtKB-SubCell"/>
</dbReference>
<dbReference type="FunFam" id="1.10.1520.10:FF:000001">
    <property type="entry name" value="Ribonuclease 3"/>
    <property type="match status" value="1"/>
</dbReference>
<dbReference type="PANTHER" id="PTHR11207">
    <property type="entry name" value="RIBONUCLEASE III"/>
    <property type="match status" value="1"/>
</dbReference>
<dbReference type="PANTHER" id="PTHR11207:SF0">
    <property type="entry name" value="RIBONUCLEASE 3"/>
    <property type="match status" value="1"/>
</dbReference>
<keyword evidence="5 9" id="KW-0540">Nuclease</keyword>
<dbReference type="NCBIfam" id="TIGR02191">
    <property type="entry name" value="RNaseIII"/>
    <property type="match status" value="1"/>
</dbReference>
<feature type="binding site" evidence="9">
    <location>
        <position position="121"/>
    </location>
    <ligand>
        <name>Mg(2+)</name>
        <dbReference type="ChEBI" id="CHEBI:18420"/>
    </ligand>
</feature>
<feature type="domain" description="DRBM" evidence="11">
    <location>
        <begin position="159"/>
        <end position="224"/>
    </location>
</feature>
<feature type="region of interest" description="Disordered" evidence="10">
    <location>
        <begin position="209"/>
        <end position="229"/>
    </location>
</feature>
<comment type="caution">
    <text evidence="13">The sequence shown here is derived from an EMBL/GenBank/DDBJ whole genome shotgun (WGS) entry which is preliminary data.</text>
</comment>
<evidence type="ECO:0000256" key="10">
    <source>
        <dbReference type="SAM" id="MobiDB-lite"/>
    </source>
</evidence>
<evidence type="ECO:0000256" key="2">
    <source>
        <dbReference type="ARBA" id="ARBA00010183"/>
    </source>
</evidence>
<dbReference type="GO" id="GO:0046872">
    <property type="term" value="F:metal ion binding"/>
    <property type="evidence" value="ECO:0007669"/>
    <property type="project" value="UniProtKB-KW"/>
</dbReference>
<keyword evidence="9" id="KW-0699">rRNA-binding</keyword>
<evidence type="ECO:0000313" key="14">
    <source>
        <dbReference type="Proteomes" id="UP000177785"/>
    </source>
</evidence>
<keyword evidence="6 9" id="KW-0255">Endonuclease</keyword>
<dbReference type="PROSITE" id="PS50142">
    <property type="entry name" value="RNASE_3_2"/>
    <property type="match status" value="1"/>
</dbReference>
<dbReference type="SMART" id="SM00535">
    <property type="entry name" value="RIBOc"/>
    <property type="match status" value="1"/>
</dbReference>
<comment type="similarity">
    <text evidence="2">Belongs to the ribonuclease III family.</text>
</comment>
<feature type="active site" evidence="9">
    <location>
        <position position="50"/>
    </location>
</feature>
<dbReference type="GO" id="GO:0004525">
    <property type="term" value="F:ribonuclease III activity"/>
    <property type="evidence" value="ECO:0007669"/>
    <property type="project" value="UniProtKB-UniRule"/>
</dbReference>
<dbReference type="PROSITE" id="PS50137">
    <property type="entry name" value="DS_RBD"/>
    <property type="match status" value="1"/>
</dbReference>
<evidence type="ECO:0000259" key="12">
    <source>
        <dbReference type="PROSITE" id="PS50142"/>
    </source>
</evidence>
<dbReference type="GO" id="GO:0019843">
    <property type="term" value="F:rRNA binding"/>
    <property type="evidence" value="ECO:0007669"/>
    <property type="project" value="UniProtKB-KW"/>
</dbReference>
<feature type="binding site" evidence="9">
    <location>
        <position position="118"/>
    </location>
    <ligand>
        <name>Mg(2+)</name>
        <dbReference type="ChEBI" id="CHEBI:18420"/>
    </ligand>
</feature>
<evidence type="ECO:0000259" key="11">
    <source>
        <dbReference type="PROSITE" id="PS50137"/>
    </source>
</evidence>
<dbReference type="GO" id="GO:0003725">
    <property type="term" value="F:double-stranded RNA binding"/>
    <property type="evidence" value="ECO:0007669"/>
    <property type="project" value="TreeGrafter"/>
</dbReference>
<keyword evidence="9" id="KW-0460">Magnesium</keyword>
<feature type="binding site" evidence="9">
    <location>
        <position position="46"/>
    </location>
    <ligand>
        <name>Mg(2+)</name>
        <dbReference type="ChEBI" id="CHEBI:18420"/>
    </ligand>
</feature>
<dbReference type="InterPro" id="IPR014720">
    <property type="entry name" value="dsRBD_dom"/>
</dbReference>
<dbReference type="AlphaFoldDB" id="A0A1G2G4W8"/>
<dbReference type="GO" id="GO:0010468">
    <property type="term" value="P:regulation of gene expression"/>
    <property type="evidence" value="ECO:0007669"/>
    <property type="project" value="TreeGrafter"/>
</dbReference>
<sequence>MKEISSLESALGVVFLNKDLLHTALTHRSYVNENPDWRLPHNERLEFLGDAVLELVVTRYLYLNFENPEGDLTSYRAALVNSQMLSAVSSELGVNDFLLLSKGEAKDIGKARMYILANAFEAITGAIYLDQGYDVASGFIERVILSRMQDVLDKKLYRDAKSFFQEKAQEIEGVTPTYKVTREWGPDHDKHFIVGVYLGEELIAEGEGSSKQIAQQSAAENGLDSKGWE</sequence>
<evidence type="ECO:0000256" key="5">
    <source>
        <dbReference type="ARBA" id="ARBA00022722"/>
    </source>
</evidence>
<accession>A0A1G2G4W8</accession>
<dbReference type="STRING" id="1802115.A2756_01080"/>
<evidence type="ECO:0000313" key="13">
    <source>
        <dbReference type="EMBL" id="OGZ45305.1"/>
    </source>
</evidence>
<dbReference type="GO" id="GO:0006364">
    <property type="term" value="P:rRNA processing"/>
    <property type="evidence" value="ECO:0007669"/>
    <property type="project" value="UniProtKB-UniRule"/>
</dbReference>
<dbReference type="Pfam" id="PF00035">
    <property type="entry name" value="dsrm"/>
    <property type="match status" value="1"/>
</dbReference>
<reference evidence="13 14" key="1">
    <citation type="journal article" date="2016" name="Nat. Commun.">
        <title>Thousands of microbial genomes shed light on interconnected biogeochemical processes in an aquifer system.</title>
        <authorList>
            <person name="Anantharaman K."/>
            <person name="Brown C.T."/>
            <person name="Hug L.A."/>
            <person name="Sharon I."/>
            <person name="Castelle C.J."/>
            <person name="Probst A.J."/>
            <person name="Thomas B.C."/>
            <person name="Singh A."/>
            <person name="Wilkins M.J."/>
            <person name="Karaoz U."/>
            <person name="Brodie E.L."/>
            <person name="Williams K.H."/>
            <person name="Hubbard S.S."/>
            <person name="Banfield J.F."/>
        </authorList>
    </citation>
    <scope>NUCLEOTIDE SEQUENCE [LARGE SCALE GENOMIC DNA]</scope>
</reference>